<gene>
    <name evidence="2" type="ORF">V865_006731</name>
</gene>
<feature type="region of interest" description="Disordered" evidence="1">
    <location>
        <begin position="171"/>
        <end position="190"/>
    </location>
</feature>
<proteinExistence type="predicted"/>
<feature type="compositionally biased region" description="Low complexity" evidence="1">
    <location>
        <begin position="40"/>
        <end position="60"/>
    </location>
</feature>
<feature type="compositionally biased region" description="Low complexity" evidence="1">
    <location>
        <begin position="687"/>
        <end position="707"/>
    </location>
</feature>
<dbReference type="GeneID" id="91105532"/>
<feature type="compositionally biased region" description="Gly residues" evidence="1">
    <location>
        <begin position="795"/>
        <end position="804"/>
    </location>
</feature>
<feature type="compositionally biased region" description="Basic and acidic residues" evidence="1">
    <location>
        <begin position="230"/>
        <end position="245"/>
    </location>
</feature>
<accession>A0AAX4KTJ9</accession>
<dbReference type="RefSeq" id="XP_066086585.1">
    <property type="nucleotide sequence ID" value="XM_066230488.1"/>
</dbReference>
<feature type="region of interest" description="Disordered" evidence="1">
    <location>
        <begin position="230"/>
        <end position="275"/>
    </location>
</feature>
<feature type="region of interest" description="Disordered" evidence="1">
    <location>
        <begin position="684"/>
        <end position="715"/>
    </location>
</feature>
<dbReference type="Proteomes" id="UP001358614">
    <property type="component" value="Chromosome 2"/>
</dbReference>
<feature type="compositionally biased region" description="Polar residues" evidence="1">
    <location>
        <begin position="171"/>
        <end position="186"/>
    </location>
</feature>
<feature type="compositionally biased region" description="Basic and acidic residues" evidence="1">
    <location>
        <begin position="461"/>
        <end position="474"/>
    </location>
</feature>
<feature type="region of interest" description="Disordered" evidence="1">
    <location>
        <begin position="445"/>
        <end position="474"/>
    </location>
</feature>
<evidence type="ECO:0000313" key="3">
    <source>
        <dbReference type="Proteomes" id="UP001358614"/>
    </source>
</evidence>
<protein>
    <submittedName>
        <fullName evidence="2">Uncharacterized protein</fullName>
    </submittedName>
</protein>
<feature type="compositionally biased region" description="Basic residues" evidence="1">
    <location>
        <begin position="805"/>
        <end position="817"/>
    </location>
</feature>
<feature type="compositionally biased region" description="Polar residues" evidence="1">
    <location>
        <begin position="8"/>
        <end position="18"/>
    </location>
</feature>
<keyword evidence="3" id="KW-1185">Reference proteome</keyword>
<evidence type="ECO:0000256" key="1">
    <source>
        <dbReference type="SAM" id="MobiDB-lite"/>
    </source>
</evidence>
<organism evidence="2 3">
    <name type="scientific">Kwoniella europaea PYCC6329</name>
    <dbReference type="NCBI Taxonomy" id="1423913"/>
    <lineage>
        <taxon>Eukaryota</taxon>
        <taxon>Fungi</taxon>
        <taxon>Dikarya</taxon>
        <taxon>Basidiomycota</taxon>
        <taxon>Agaricomycotina</taxon>
        <taxon>Tremellomycetes</taxon>
        <taxon>Tremellales</taxon>
        <taxon>Cryptococcaceae</taxon>
        <taxon>Kwoniella</taxon>
    </lineage>
</organism>
<dbReference type="AlphaFoldDB" id="A0AAX4KTJ9"/>
<evidence type="ECO:0000313" key="2">
    <source>
        <dbReference type="EMBL" id="WWD08618.1"/>
    </source>
</evidence>
<feature type="compositionally biased region" description="Polar residues" evidence="1">
    <location>
        <begin position="264"/>
        <end position="275"/>
    </location>
</feature>
<dbReference type="KEGG" id="ker:91105532"/>
<name>A0AAX4KTJ9_9TREE</name>
<feature type="region of interest" description="Disordered" evidence="1">
    <location>
        <begin position="288"/>
        <end position="310"/>
    </location>
</feature>
<reference evidence="2 3" key="1">
    <citation type="submission" date="2024-01" db="EMBL/GenBank/DDBJ databases">
        <title>Comparative genomics of Cryptococcus and Kwoniella reveals pathogenesis evolution and contrasting modes of karyotype evolution via chromosome fusion or intercentromeric recombination.</title>
        <authorList>
            <person name="Coelho M.A."/>
            <person name="David-Palma M."/>
            <person name="Shea T."/>
            <person name="Bowers K."/>
            <person name="McGinley-Smith S."/>
            <person name="Mohammad A.W."/>
            <person name="Gnirke A."/>
            <person name="Yurkov A.M."/>
            <person name="Nowrousian M."/>
            <person name="Sun S."/>
            <person name="Cuomo C.A."/>
            <person name="Heitman J."/>
        </authorList>
    </citation>
    <scope>NUCLEOTIDE SEQUENCE [LARGE SCALE GENOMIC DNA]</scope>
    <source>
        <strain evidence="2 3">PYCC6329</strain>
    </source>
</reference>
<feature type="region of interest" description="Disordered" evidence="1">
    <location>
        <begin position="649"/>
        <end position="669"/>
    </location>
</feature>
<sequence length="817" mass="89127">MTTTTSTPQRYPTSLSQANPHPNPNNSGPSRTRPVIRGYPAPSIDSSIGSPPSSSSSVPLNEYSSLADLLQQAGYKETRVFTPEAEKIPRRKGIKKTFNEQDEDEINNLYGTYGFIRPGVNTPMGLGLGMERSQSEEERMIRHQHITEHGLPMKSSSSILRSLAIQDQISSSLPKGQQTPTGTGENAASWWNGWVKPKISPVDSPSGASDTSASVEVGLGLAKNGEGVRKVKSTIDIRDRDRRAGTDSPPQEQRPPPPDARQRVISSPTRFMGNANTNAVGYISSRDNDVFTSTSSSPPPPQMVDEDEYGYSPLPEDYEAQCTEDEVLYSMGLNDYTSIYSLGSSSNSNATSLRDTASIISNDSFRLANETSSTIREDRVVREINEFQMYHAYDNEIGRRILNDTVDVDRYLEFDSPDSENIELPNHDDEETRIGMDHGVPRIPLPITPQSASSSSSSAWTDEHEQQRQPNVEVKKPLKYGDRATKLRIAHSTPTLRQTALSSNSTSAVPLPEGWLGSIKSALLGKSADPPAPPYQNEVSKPKGPIKISEAKPALPTLITTSPVICDSHSNEAVDLPPVPAITRPKLVHHTTSISNLALSLMSKPSLAKLRSVMLRQGQDQETIPKEDEDHLVLSPRLNWDEQGKQFAGWSPYKTRSTDSPSHTPGLSGKGDIDYSKSFFYKPITPPKSSSTPSTTVTPSTPPSTTTADKGTLNKKRSIKSLKAALLLPMAPSQPPVPPIPDHLSHLATPRKLRNTTGPPILAIQSPGAWVPRELVLEGEEWDAREGDWGRGRGRASGVGGGGGKVRRRKSKKIVRD</sequence>
<feature type="compositionally biased region" description="Polar residues" evidence="1">
    <location>
        <begin position="654"/>
        <end position="665"/>
    </location>
</feature>
<feature type="region of interest" description="Disordered" evidence="1">
    <location>
        <begin position="1"/>
        <end position="60"/>
    </location>
</feature>
<dbReference type="EMBL" id="CP144090">
    <property type="protein sequence ID" value="WWD08618.1"/>
    <property type="molecule type" value="Genomic_DNA"/>
</dbReference>
<feature type="region of interest" description="Disordered" evidence="1">
    <location>
        <begin position="786"/>
        <end position="817"/>
    </location>
</feature>